<dbReference type="Pfam" id="PF00622">
    <property type="entry name" value="SPRY"/>
    <property type="match status" value="1"/>
</dbReference>
<dbReference type="CDD" id="cd12885">
    <property type="entry name" value="SPRY_RanBP_like"/>
    <property type="match status" value="1"/>
</dbReference>
<feature type="compositionally biased region" description="Basic and acidic residues" evidence="1">
    <location>
        <begin position="67"/>
        <end position="86"/>
    </location>
</feature>
<feature type="compositionally biased region" description="Pro residues" evidence="1">
    <location>
        <begin position="532"/>
        <end position="547"/>
    </location>
</feature>
<dbReference type="InterPro" id="IPR001810">
    <property type="entry name" value="F-box_dom"/>
</dbReference>
<organism evidence="4 5">
    <name type="scientific">Nannochloropsis salina CCMP1776</name>
    <dbReference type="NCBI Taxonomy" id="1027361"/>
    <lineage>
        <taxon>Eukaryota</taxon>
        <taxon>Sar</taxon>
        <taxon>Stramenopiles</taxon>
        <taxon>Ochrophyta</taxon>
        <taxon>Eustigmatophyceae</taxon>
        <taxon>Eustigmatales</taxon>
        <taxon>Monodopsidaceae</taxon>
        <taxon>Microchloropsis</taxon>
        <taxon>Microchloropsis salina</taxon>
    </lineage>
</organism>
<feature type="region of interest" description="Disordered" evidence="1">
    <location>
        <begin position="351"/>
        <end position="418"/>
    </location>
</feature>
<evidence type="ECO:0000259" key="2">
    <source>
        <dbReference type="PROSITE" id="PS50181"/>
    </source>
</evidence>
<evidence type="ECO:0000313" key="5">
    <source>
        <dbReference type="Proteomes" id="UP000355283"/>
    </source>
</evidence>
<keyword evidence="5" id="KW-1185">Reference proteome</keyword>
<accession>A0A4D9CNA6</accession>
<feature type="domain" description="F-box" evidence="2">
    <location>
        <begin position="92"/>
        <end position="139"/>
    </location>
</feature>
<feature type="region of interest" description="Disordered" evidence="1">
    <location>
        <begin position="249"/>
        <end position="275"/>
    </location>
</feature>
<dbReference type="PANTHER" id="PTHR12864">
    <property type="entry name" value="RAN BINDING PROTEIN 9-RELATED"/>
    <property type="match status" value="1"/>
</dbReference>
<feature type="compositionally biased region" description="Acidic residues" evidence="1">
    <location>
        <begin position="496"/>
        <end position="531"/>
    </location>
</feature>
<dbReference type="SUPFAM" id="SSF49899">
    <property type="entry name" value="Concanavalin A-like lectins/glucanases"/>
    <property type="match status" value="1"/>
</dbReference>
<evidence type="ECO:0000313" key="4">
    <source>
        <dbReference type="EMBL" id="TFJ80641.1"/>
    </source>
</evidence>
<sequence>MLHEMAEEAFVLFHRGSVGGRKDHHDDGDGGWRSLANPTTRDGVYRRSLFPSLWLEEEEEEQEEEQRDTCDKEMTHVEDKVGSERDGEGLSFGLMEALPQDALLHVLSMLEAEDMARLGATGKDLRTRVMGSEATWPWLQVCLQAWNLSTTTPYAALWTSSPLTPASVLPRLYPLIVPWPAEIETATRKPLRRTPSTMSLEGARRTGVGFKVMGHHRVQYVGEGLGAGNRAIRSTVPFPSLESVLEGGGIWPRAGRREGQDQGARKGHGEGRSGEETVWARLSRLTRQFQLPPPPALPPSLAAAAAAAAAAMAAAGGGGRGSNEVGNRRGALPYAQLFSSSAPAALSSFMLGGEREEEEREEDAVEAGEDGAGGEAGVDGDGVRLVSWGEGGEGGSGGRLRGRGCGPMEEEAPPSPSPGPCAFSAAWVRKEGKVVGGGGGLVVDVAPRLVGYYEVAIMLREEEEDGGEGRQPPHPPGRPCPWHLCRRRWWKGTAEGGEEEGEEDFSLLFLEEEEEEDEEEEDEEEEEEDGWEPPPPGPEAPHGPAPLNPSNNCVAVGLASGNFPLEGYMPGWDASSYAFHSDDGGIFHGTGIKVRYYGSPYGPGDVVGCGLDYRSKEIFFTLNGEYLGVAFKVGEEGGEEGGGEGGGAKAPLYPTVGIDSLHPVQLNFGEEPFVFDLQAYMGGGTGPKEGKGLGKVVAGVEEEGGRGGKGDAEGPKEGGRRRGRGLEGREEECRRGEEG</sequence>
<feature type="compositionally biased region" description="Basic and acidic residues" evidence="1">
    <location>
        <begin position="255"/>
        <end position="275"/>
    </location>
</feature>
<dbReference type="EMBL" id="SDOX01000159">
    <property type="protein sequence ID" value="TFJ80641.1"/>
    <property type="molecule type" value="Genomic_DNA"/>
</dbReference>
<dbReference type="OrthoDB" id="258495at2759"/>
<feature type="compositionally biased region" description="Acidic residues" evidence="1">
    <location>
        <begin position="56"/>
        <end position="66"/>
    </location>
</feature>
<feature type="compositionally biased region" description="Acidic residues" evidence="1">
    <location>
        <begin position="355"/>
        <end position="369"/>
    </location>
</feature>
<feature type="compositionally biased region" description="Gly residues" evidence="1">
    <location>
        <begin position="370"/>
        <end position="380"/>
    </location>
</feature>
<dbReference type="AlphaFoldDB" id="A0A4D9CNA6"/>
<evidence type="ECO:0008006" key="6">
    <source>
        <dbReference type="Google" id="ProtNLM"/>
    </source>
</evidence>
<dbReference type="Gene3D" id="2.60.120.920">
    <property type="match status" value="1"/>
</dbReference>
<feature type="domain" description="B30.2/SPRY" evidence="3">
    <location>
        <begin position="467"/>
        <end position="673"/>
    </location>
</feature>
<dbReference type="PROSITE" id="PS50188">
    <property type="entry name" value="B302_SPRY"/>
    <property type="match status" value="1"/>
</dbReference>
<reference evidence="4 5" key="1">
    <citation type="submission" date="2019-01" db="EMBL/GenBank/DDBJ databases">
        <title>Nuclear Genome Assembly of the Microalgal Biofuel strain Nannochloropsis salina CCMP1776.</title>
        <authorList>
            <person name="Hovde B."/>
        </authorList>
    </citation>
    <scope>NUCLEOTIDE SEQUENCE [LARGE SCALE GENOMIC DNA]</scope>
    <source>
        <strain evidence="4 5">CCMP1776</strain>
    </source>
</reference>
<feature type="region of interest" description="Disordered" evidence="1">
    <location>
        <begin position="686"/>
        <end position="739"/>
    </location>
</feature>
<comment type="caution">
    <text evidence="4">The sequence shown here is derived from an EMBL/GenBank/DDBJ whole genome shotgun (WGS) entry which is preliminary data.</text>
</comment>
<dbReference type="InterPro" id="IPR001870">
    <property type="entry name" value="B30.2/SPRY"/>
</dbReference>
<feature type="region of interest" description="Disordered" evidence="1">
    <location>
        <begin position="56"/>
        <end position="86"/>
    </location>
</feature>
<dbReference type="InterPro" id="IPR043136">
    <property type="entry name" value="B30.2/SPRY_sf"/>
</dbReference>
<gene>
    <name evidence="4" type="ORF">NSK_008067</name>
</gene>
<dbReference type="InterPro" id="IPR044736">
    <property type="entry name" value="Gid1/RanBPM/SPLA_SPRY"/>
</dbReference>
<dbReference type="InterPro" id="IPR050618">
    <property type="entry name" value="Ubq-SigPath_Reg"/>
</dbReference>
<dbReference type="InterPro" id="IPR003877">
    <property type="entry name" value="SPRY_dom"/>
</dbReference>
<proteinExistence type="predicted"/>
<protein>
    <recommendedName>
        <fullName evidence="6">B30.2/SPRY domain-containing protein</fullName>
    </recommendedName>
</protein>
<dbReference type="InterPro" id="IPR036047">
    <property type="entry name" value="F-box-like_dom_sf"/>
</dbReference>
<feature type="region of interest" description="Disordered" evidence="1">
    <location>
        <begin position="494"/>
        <end position="549"/>
    </location>
</feature>
<feature type="compositionally biased region" description="Gly residues" evidence="1">
    <location>
        <begin position="389"/>
        <end position="405"/>
    </location>
</feature>
<name>A0A4D9CNA6_9STRA</name>
<dbReference type="PROSITE" id="PS50181">
    <property type="entry name" value="FBOX"/>
    <property type="match status" value="1"/>
</dbReference>
<evidence type="ECO:0000259" key="3">
    <source>
        <dbReference type="PROSITE" id="PS50188"/>
    </source>
</evidence>
<evidence type="ECO:0000256" key="1">
    <source>
        <dbReference type="SAM" id="MobiDB-lite"/>
    </source>
</evidence>
<dbReference type="SMART" id="SM00449">
    <property type="entry name" value="SPRY"/>
    <property type="match status" value="1"/>
</dbReference>
<dbReference type="Proteomes" id="UP000355283">
    <property type="component" value="Unassembled WGS sequence"/>
</dbReference>
<dbReference type="SUPFAM" id="SSF81383">
    <property type="entry name" value="F-box domain"/>
    <property type="match status" value="1"/>
</dbReference>
<dbReference type="InterPro" id="IPR013320">
    <property type="entry name" value="ConA-like_dom_sf"/>
</dbReference>
<feature type="compositionally biased region" description="Basic and acidic residues" evidence="1">
    <location>
        <begin position="703"/>
        <end position="739"/>
    </location>
</feature>